<dbReference type="GO" id="GO:0006123">
    <property type="term" value="P:mitochondrial electron transport, cytochrome c to oxygen"/>
    <property type="evidence" value="ECO:0007669"/>
    <property type="project" value="TreeGrafter"/>
</dbReference>
<protein>
    <submittedName>
        <fullName evidence="8">Subunit VIa of cytochrome c oxidase</fullName>
    </submittedName>
</protein>
<proteinExistence type="inferred from homology"/>
<organism evidence="7">
    <name type="scientific">Chloropicon roscoffensis</name>
    <dbReference type="NCBI Taxonomy" id="1461544"/>
    <lineage>
        <taxon>Eukaryota</taxon>
        <taxon>Viridiplantae</taxon>
        <taxon>Chlorophyta</taxon>
        <taxon>Chloropicophyceae</taxon>
        <taxon>Chloropicales</taxon>
        <taxon>Chloropicaceae</taxon>
        <taxon>Chloropicon</taxon>
    </lineage>
</organism>
<dbReference type="PANTHER" id="PTHR11504">
    <property type="entry name" value="CYTOCHROME C OXIDASE POLYPEPTIDE VIA"/>
    <property type="match status" value="1"/>
</dbReference>
<reference evidence="7" key="1">
    <citation type="submission" date="2021-01" db="EMBL/GenBank/DDBJ databases">
        <authorList>
            <person name="Corre E."/>
            <person name="Pelletier E."/>
            <person name="Niang G."/>
            <person name="Scheremetjew M."/>
            <person name="Finn R."/>
            <person name="Kale V."/>
            <person name="Holt S."/>
            <person name="Cochrane G."/>
            <person name="Meng A."/>
            <person name="Brown T."/>
            <person name="Cohen L."/>
        </authorList>
    </citation>
    <scope>NUCLEOTIDE SEQUENCE</scope>
    <source>
        <strain evidence="7">RCC1871</strain>
    </source>
</reference>
<sequence>MASTMSLRQAGRSLAGLARTNLNKTKQGVRNMSGGSYEEELANTNMWRNVTFVGLPCIVGLTAYIFSQAHHHGSEQPAYSYLQIRTKEFPWGKANLFDVLSGKAKSEE</sequence>
<evidence type="ECO:0000313" key="8">
    <source>
        <dbReference type="EMBL" id="WZN59587.1"/>
    </source>
</evidence>
<dbReference type="Pfam" id="PF02046">
    <property type="entry name" value="COX6A"/>
    <property type="match status" value="1"/>
</dbReference>
<dbReference type="Proteomes" id="UP001472866">
    <property type="component" value="Chromosome 02"/>
</dbReference>
<reference evidence="8 9" key="2">
    <citation type="submission" date="2024-03" db="EMBL/GenBank/DDBJ databases">
        <title>Complete genome sequence of the green alga Chloropicon roscoffensis RCC1871.</title>
        <authorList>
            <person name="Lemieux C."/>
            <person name="Pombert J.-F."/>
            <person name="Otis C."/>
            <person name="Turmel M."/>
        </authorList>
    </citation>
    <scope>NUCLEOTIDE SEQUENCE [LARGE SCALE GENOMIC DNA]</scope>
    <source>
        <strain evidence="8 9">RCC1871</strain>
    </source>
</reference>
<comment type="subcellular location">
    <subcellularLocation>
        <location evidence="1">Mitochondrion inner membrane</location>
    </subcellularLocation>
</comment>
<dbReference type="GO" id="GO:0005743">
    <property type="term" value="C:mitochondrial inner membrane"/>
    <property type="evidence" value="ECO:0007669"/>
    <property type="project" value="UniProtKB-SubCell"/>
</dbReference>
<accession>A0A7S3FMD6</accession>
<evidence type="ECO:0000256" key="1">
    <source>
        <dbReference type="ARBA" id="ARBA00004273"/>
    </source>
</evidence>
<keyword evidence="9" id="KW-1185">Reference proteome</keyword>
<evidence type="ECO:0000256" key="2">
    <source>
        <dbReference type="ARBA" id="ARBA00022792"/>
    </source>
</evidence>
<name>A0A7S3FMD6_9CHLO</name>
<evidence type="ECO:0000256" key="4">
    <source>
        <dbReference type="ARBA" id="ARBA00023128"/>
    </source>
</evidence>
<keyword evidence="5" id="KW-0472">Membrane</keyword>
<dbReference type="EMBL" id="HBHZ01003657">
    <property type="protein sequence ID" value="CAE0189723.1"/>
    <property type="molecule type" value="Transcribed_RNA"/>
</dbReference>
<evidence type="ECO:0000256" key="3">
    <source>
        <dbReference type="ARBA" id="ARBA00022946"/>
    </source>
</evidence>
<dbReference type="PANTHER" id="PTHR11504:SF0">
    <property type="entry name" value="CYTOCHROME C OXIDASE SUBUNIT"/>
    <property type="match status" value="1"/>
</dbReference>
<keyword evidence="2" id="KW-0999">Mitochondrion inner membrane</keyword>
<comment type="similarity">
    <text evidence="6">Belongs to the cytochrome c oxidase subunit 6A family.</text>
</comment>
<dbReference type="InterPro" id="IPR036418">
    <property type="entry name" value="Cyt_c_oxidase_su6a_sf"/>
</dbReference>
<dbReference type="InterPro" id="IPR001349">
    <property type="entry name" value="Cyt_c_oxidase_su6a"/>
</dbReference>
<evidence type="ECO:0000313" key="9">
    <source>
        <dbReference type="Proteomes" id="UP001472866"/>
    </source>
</evidence>
<dbReference type="SUPFAM" id="SSF81411">
    <property type="entry name" value="Mitochondrial cytochrome c oxidase subunit VIa"/>
    <property type="match status" value="1"/>
</dbReference>
<keyword evidence="3" id="KW-0809">Transit peptide</keyword>
<gene>
    <name evidence="7" type="ORF">CROS1456_LOCUS2812</name>
    <name evidence="8" type="ORF">HKI87_02g11130</name>
</gene>
<keyword evidence="4" id="KW-0496">Mitochondrion</keyword>
<dbReference type="EMBL" id="CP151502">
    <property type="protein sequence ID" value="WZN59587.1"/>
    <property type="molecule type" value="Genomic_DNA"/>
</dbReference>
<evidence type="ECO:0000313" key="7">
    <source>
        <dbReference type="EMBL" id="CAE0189723.1"/>
    </source>
</evidence>
<evidence type="ECO:0000256" key="5">
    <source>
        <dbReference type="ARBA" id="ARBA00023136"/>
    </source>
</evidence>
<dbReference type="GO" id="GO:0030234">
    <property type="term" value="F:enzyme regulator activity"/>
    <property type="evidence" value="ECO:0007669"/>
    <property type="project" value="TreeGrafter"/>
</dbReference>
<dbReference type="AlphaFoldDB" id="A0A7S3FMD6"/>
<evidence type="ECO:0000256" key="6">
    <source>
        <dbReference type="RuleBase" id="RU004396"/>
    </source>
</evidence>
<dbReference type="Gene3D" id="4.10.95.10">
    <property type="entry name" value="Cytochrome c oxidase, subunit VIa"/>
    <property type="match status" value="1"/>
</dbReference>